<evidence type="ECO:0000256" key="6">
    <source>
        <dbReference type="SAM" id="MobiDB-lite"/>
    </source>
</evidence>
<reference evidence="9 10" key="1">
    <citation type="submission" date="2017-09" db="EMBL/GenBank/DDBJ databases">
        <title>Bacterial strain isolated from the female urinary microbiota.</title>
        <authorList>
            <person name="Thomas-White K."/>
            <person name="Kumar N."/>
            <person name="Forster S."/>
            <person name="Putonti C."/>
            <person name="Lawley T."/>
            <person name="Wolfe A.J."/>
        </authorList>
    </citation>
    <scope>NUCLEOTIDE SEQUENCE [LARGE SCALE GENOMIC DNA]</scope>
    <source>
        <strain evidence="9 10">UMB1301</strain>
    </source>
</reference>
<dbReference type="OrthoDB" id="7051771at2"/>
<evidence type="ECO:0000313" key="10">
    <source>
        <dbReference type="Proteomes" id="UP000235598"/>
    </source>
</evidence>
<feature type="transmembrane region" description="Helical" evidence="7">
    <location>
        <begin position="588"/>
        <end position="605"/>
    </location>
</feature>
<feature type="transmembrane region" description="Helical" evidence="7">
    <location>
        <begin position="399"/>
        <end position="418"/>
    </location>
</feature>
<feature type="transmembrane region" description="Helical" evidence="7">
    <location>
        <begin position="237"/>
        <end position="256"/>
    </location>
</feature>
<feature type="transmembrane region" description="Helical" evidence="7">
    <location>
        <begin position="693"/>
        <end position="713"/>
    </location>
</feature>
<name>A0A2N6VKF8_9MICO</name>
<feature type="compositionally biased region" description="Basic residues" evidence="6">
    <location>
        <begin position="345"/>
        <end position="354"/>
    </location>
</feature>
<feature type="compositionally biased region" description="Polar residues" evidence="6">
    <location>
        <begin position="355"/>
        <end position="373"/>
    </location>
</feature>
<dbReference type="AlphaFoldDB" id="A0A2N6VKF8"/>
<dbReference type="SUPFAM" id="SSF82866">
    <property type="entry name" value="Multidrug efflux transporter AcrB transmembrane domain"/>
    <property type="match status" value="2"/>
</dbReference>
<comment type="caution">
    <text evidence="9">The sequence shown here is derived from an EMBL/GenBank/DDBJ whole genome shotgun (WGS) entry which is preliminary data.</text>
</comment>
<evidence type="ECO:0000256" key="3">
    <source>
        <dbReference type="ARBA" id="ARBA00022692"/>
    </source>
</evidence>
<dbReference type="EMBL" id="PNHK01000005">
    <property type="protein sequence ID" value="PMD04574.1"/>
    <property type="molecule type" value="Genomic_DNA"/>
</dbReference>
<dbReference type="Pfam" id="PF03176">
    <property type="entry name" value="MMPL"/>
    <property type="match status" value="2"/>
</dbReference>
<evidence type="ECO:0000256" key="4">
    <source>
        <dbReference type="ARBA" id="ARBA00022989"/>
    </source>
</evidence>
<evidence type="ECO:0000313" key="9">
    <source>
        <dbReference type="EMBL" id="PMD04574.1"/>
    </source>
</evidence>
<dbReference type="PANTHER" id="PTHR33406">
    <property type="entry name" value="MEMBRANE PROTEIN MJ1562-RELATED"/>
    <property type="match status" value="1"/>
</dbReference>
<dbReference type="PANTHER" id="PTHR33406:SF13">
    <property type="entry name" value="MEMBRANE PROTEIN YDFJ"/>
    <property type="match status" value="1"/>
</dbReference>
<evidence type="ECO:0000256" key="2">
    <source>
        <dbReference type="ARBA" id="ARBA00022475"/>
    </source>
</evidence>
<accession>A0A2N6VKF8</accession>
<dbReference type="InterPro" id="IPR004869">
    <property type="entry name" value="MMPL_dom"/>
</dbReference>
<keyword evidence="3 7" id="KW-0812">Transmembrane</keyword>
<feature type="region of interest" description="Disordered" evidence="6">
    <location>
        <begin position="345"/>
        <end position="377"/>
    </location>
</feature>
<dbReference type="InterPro" id="IPR000731">
    <property type="entry name" value="SSD"/>
</dbReference>
<dbReference type="PROSITE" id="PS50156">
    <property type="entry name" value="SSD"/>
    <property type="match status" value="1"/>
</dbReference>
<protein>
    <submittedName>
        <fullName evidence="9">Transporter</fullName>
    </submittedName>
</protein>
<evidence type="ECO:0000256" key="7">
    <source>
        <dbReference type="SAM" id="Phobius"/>
    </source>
</evidence>
<feature type="transmembrane region" description="Helical" evidence="7">
    <location>
        <begin position="617"/>
        <end position="645"/>
    </location>
</feature>
<dbReference type="RefSeq" id="WP_102239570.1">
    <property type="nucleotide sequence ID" value="NZ_PNHK01000005.1"/>
</dbReference>
<proteinExistence type="predicted"/>
<dbReference type="Proteomes" id="UP000235598">
    <property type="component" value="Unassembled WGS sequence"/>
</dbReference>
<dbReference type="SUPFAM" id="SSF52540">
    <property type="entry name" value="P-loop containing nucleoside triphosphate hydrolases"/>
    <property type="match status" value="1"/>
</dbReference>
<feature type="transmembrane region" description="Helical" evidence="7">
    <location>
        <begin position="211"/>
        <end position="231"/>
    </location>
</feature>
<feature type="transmembrane region" description="Helical" evidence="7">
    <location>
        <begin position="185"/>
        <end position="204"/>
    </location>
</feature>
<gene>
    <name evidence="9" type="ORF">CJ199_11215</name>
</gene>
<keyword evidence="4 7" id="KW-1133">Transmembrane helix</keyword>
<evidence type="ECO:0000256" key="1">
    <source>
        <dbReference type="ARBA" id="ARBA00004651"/>
    </source>
</evidence>
<organism evidence="9 10">
    <name type="scientific">Brevibacterium paucivorans</name>
    <dbReference type="NCBI Taxonomy" id="170994"/>
    <lineage>
        <taxon>Bacteria</taxon>
        <taxon>Bacillati</taxon>
        <taxon>Actinomycetota</taxon>
        <taxon>Actinomycetes</taxon>
        <taxon>Micrococcales</taxon>
        <taxon>Brevibacteriaceae</taxon>
        <taxon>Brevibacterium</taxon>
    </lineage>
</organism>
<keyword evidence="2" id="KW-1003">Cell membrane</keyword>
<feature type="domain" description="SSD" evidence="8">
    <location>
        <begin position="204"/>
        <end position="333"/>
    </location>
</feature>
<feature type="transmembrane region" description="Helical" evidence="7">
    <location>
        <begin position="666"/>
        <end position="687"/>
    </location>
</feature>
<dbReference type="InterPro" id="IPR027417">
    <property type="entry name" value="P-loop_NTPase"/>
</dbReference>
<evidence type="ECO:0000256" key="5">
    <source>
        <dbReference type="ARBA" id="ARBA00023136"/>
    </source>
</evidence>
<feature type="transmembrane region" description="Helical" evidence="7">
    <location>
        <begin position="277"/>
        <end position="299"/>
    </location>
</feature>
<feature type="transmembrane region" description="Helical" evidence="7">
    <location>
        <begin position="305"/>
        <end position="334"/>
    </location>
</feature>
<comment type="subcellular location">
    <subcellularLocation>
        <location evidence="1">Cell membrane</location>
        <topology evidence="1">Multi-pass membrane protein</topology>
    </subcellularLocation>
</comment>
<dbReference type="Gene3D" id="1.20.1640.10">
    <property type="entry name" value="Multidrug efflux transporter AcrB transmembrane domain"/>
    <property type="match status" value="2"/>
</dbReference>
<dbReference type="InterPro" id="IPR050545">
    <property type="entry name" value="Mycobact_MmpL"/>
</dbReference>
<sequence>MSSFLYGLGRATFRHRLSTAGVWLLIIVLMGAFVGLFANKFDDKFELPGAESQEALDSMRLTFPQASGARGDIIVVSANNERVDQGTYKKEIENAVERLEDVGNVEGVTSPFNEHVHGNINDDKNAAIINVSYDSPVEELTDEDRETLQKQTDQLRDALPEGSTVSAGGEVFKTTSVHVSWVEGIGVAIAFFVLLFTFGSALAAGVPLLTAVVGVMIGLLGIVGLTAFSTVSSTAPMLALMLGLAVGIDYALFIISRARSFMLEGHNAEESVARANATAGSAVVFAGITVIIALVGLSLTGMPFLAVMGFGAAATVAVAVAVALTLVPAILGFIGERINPLRKAQKKAQKKAAKRNSNADQQSEYANPANTSAEESHTAQKETFATKFYRGWVTVATKFPLITIIVIVGALSVFAIPASKLQLALPDNGGQPEGTPARTTFDLIDKEFGPGHNGPLVMTAEIVTSDDPLDDVEKIEDEIKKIPGVKQVILAVPNENADTAMFQIIPETGPSDPETEKIVEALRDMEPKIKDEYGYQTAVTGATAVAIDVSAQLGRALVPFGLFVVGLSLVLLMMVFRSLWVPIKATAGFLLSVVAGFGAVELVFIEGHGASAFNLDHIGPVISFLPIILMGILFGLAMDYEVFLVSGMREAYAHGTPAREAVKKGFMSSASVVTAAAVIMFCVFAAFVPAGEAIIKSIALGLAVGIAVDAFLVRMTLVPAVMTLLGEHAWWLPKWLERILPHFDVEGEGLYHQVKLQNWPETDTEYRIYGENLSVYGTGGPLFENVNVALQPGELLAVSGRGRSALLLALAGRAPLEDGELKVGEYVLPEQANKVRRSTPFLTLRHSEESLVPKPEYIRGFIKKLPPVVVIDHADTPHDHATANAVKNLVDVAAARGSAVVLGLHNPDVDWMIPSGMDYTLLNLDDHNRTEHVPAHAFGGTQ</sequence>
<keyword evidence="5 7" id="KW-0472">Membrane</keyword>
<feature type="transmembrane region" description="Helical" evidence="7">
    <location>
        <begin position="556"/>
        <end position="576"/>
    </location>
</feature>
<feature type="transmembrane region" description="Helical" evidence="7">
    <location>
        <begin position="20"/>
        <end position="38"/>
    </location>
</feature>
<evidence type="ECO:0000259" key="8">
    <source>
        <dbReference type="PROSITE" id="PS50156"/>
    </source>
</evidence>
<dbReference type="GO" id="GO:0005886">
    <property type="term" value="C:plasma membrane"/>
    <property type="evidence" value="ECO:0007669"/>
    <property type="project" value="UniProtKB-SubCell"/>
</dbReference>